<keyword evidence="2" id="KW-0472">Membrane</keyword>
<protein>
    <submittedName>
        <fullName evidence="3 4">Uncharacterized protein</fullName>
    </submittedName>
</protein>
<reference evidence="3" key="2">
    <citation type="submission" date="2010-05" db="EMBL/GenBank/DDBJ databases">
        <title>The Genome Sequence of Magnaporthe poae strain ATCC 64411.</title>
        <authorList>
            <consortium name="The Broad Institute Genome Sequencing Platform"/>
            <consortium name="Broad Institute Genome Sequencing Center for Infectious Disease"/>
            <person name="Ma L.-J."/>
            <person name="Dead R."/>
            <person name="Young S."/>
            <person name="Zeng Q."/>
            <person name="Koehrsen M."/>
            <person name="Alvarado L."/>
            <person name="Berlin A."/>
            <person name="Chapman S.B."/>
            <person name="Chen Z."/>
            <person name="Freedman E."/>
            <person name="Gellesch M."/>
            <person name="Goldberg J."/>
            <person name="Griggs A."/>
            <person name="Gujja S."/>
            <person name="Heilman E.R."/>
            <person name="Heiman D."/>
            <person name="Hepburn T."/>
            <person name="Howarth C."/>
            <person name="Jen D."/>
            <person name="Larson L."/>
            <person name="Mehta T."/>
            <person name="Neiman D."/>
            <person name="Pearson M."/>
            <person name="Roberts A."/>
            <person name="Saif S."/>
            <person name="Shea T."/>
            <person name="Shenoy N."/>
            <person name="Sisk P."/>
            <person name="Stolte C."/>
            <person name="Sykes S."/>
            <person name="Walk T."/>
            <person name="White J."/>
            <person name="Yandava C."/>
            <person name="Haas B."/>
            <person name="Nusbaum C."/>
            <person name="Birren B."/>
        </authorList>
    </citation>
    <scope>NUCLEOTIDE SEQUENCE</scope>
    <source>
        <strain evidence="3">ATCC 64411</strain>
    </source>
</reference>
<dbReference type="VEuPathDB" id="FungiDB:MAPG_09368"/>
<evidence type="ECO:0000256" key="1">
    <source>
        <dbReference type="SAM" id="MobiDB-lite"/>
    </source>
</evidence>
<sequence length="393" mass="42494">MEPGIMSSEPIIQTYYELSWAILSTIGLTNVLFGLVIVSITSVSPATLVPILVSAAGAVANGLCYAAYYHTYDPTPAAVAAGLADVMWLLQEAGMSMYSYVMLTRVLTGRARSLFMALFWTVMSTVAVARFLILGAHVSIFTSGPGPHAHRADVNTLRFINHLHVGYFVGIAVLECLSAFFLLRIFAAGSRGGGGDATTVGVFRHFVRSTEFRVASLALIGTSRAVTYFFQPALEAATTTASQIDRFIYTLECLFPVMLYIDILSSRLALNARGAASSPMVINNNNNNKPSKCGHFSCLASPTRLPLRQLEDGRFNVWQDEPNVSTTATGISAEHDLEAEETGLVSPVTPQRPVPAHRQSQVLTASRKIDPGSYPDASPEDGMQGRQAPKEFY</sequence>
<feature type="transmembrane region" description="Helical" evidence="2">
    <location>
        <begin position="20"/>
        <end position="41"/>
    </location>
</feature>
<evidence type="ECO:0000313" key="5">
    <source>
        <dbReference type="Proteomes" id="UP000011715"/>
    </source>
</evidence>
<feature type="transmembrane region" description="Helical" evidence="2">
    <location>
        <begin position="165"/>
        <end position="183"/>
    </location>
</feature>
<evidence type="ECO:0000313" key="3">
    <source>
        <dbReference type="EMBL" id="KLU90843.1"/>
    </source>
</evidence>
<organism evidence="4 5">
    <name type="scientific">Magnaporthiopsis poae (strain ATCC 64411 / 73-15)</name>
    <name type="common">Kentucky bluegrass fungus</name>
    <name type="synonym">Magnaporthe poae</name>
    <dbReference type="NCBI Taxonomy" id="644358"/>
    <lineage>
        <taxon>Eukaryota</taxon>
        <taxon>Fungi</taxon>
        <taxon>Dikarya</taxon>
        <taxon>Ascomycota</taxon>
        <taxon>Pezizomycotina</taxon>
        <taxon>Sordariomycetes</taxon>
        <taxon>Sordariomycetidae</taxon>
        <taxon>Magnaporthales</taxon>
        <taxon>Magnaporthaceae</taxon>
        <taxon>Magnaporthiopsis</taxon>
    </lineage>
</organism>
<dbReference type="eggNOG" id="ENOG502RYWT">
    <property type="taxonomic scope" value="Eukaryota"/>
</dbReference>
<dbReference type="OrthoDB" id="5306317at2759"/>
<dbReference type="EnsemblFungi" id="MAPG_09368T0">
    <property type="protein sequence ID" value="MAPG_09368T0"/>
    <property type="gene ID" value="MAPG_09368"/>
</dbReference>
<name>A0A0C4E9S1_MAGP6</name>
<proteinExistence type="predicted"/>
<reference evidence="5" key="1">
    <citation type="submission" date="2010-05" db="EMBL/GenBank/DDBJ databases">
        <title>The genome sequence of Magnaporthe poae strain ATCC 64411.</title>
        <authorList>
            <person name="Ma L.-J."/>
            <person name="Dead R."/>
            <person name="Young S."/>
            <person name="Zeng Q."/>
            <person name="Koehrsen M."/>
            <person name="Alvarado L."/>
            <person name="Berlin A."/>
            <person name="Chapman S.B."/>
            <person name="Chen Z."/>
            <person name="Freedman E."/>
            <person name="Gellesch M."/>
            <person name="Goldberg J."/>
            <person name="Griggs A."/>
            <person name="Gujja S."/>
            <person name="Heilman E.R."/>
            <person name="Heiman D."/>
            <person name="Hepburn T."/>
            <person name="Howarth C."/>
            <person name="Jen D."/>
            <person name="Larson L."/>
            <person name="Mehta T."/>
            <person name="Neiman D."/>
            <person name="Pearson M."/>
            <person name="Roberts A."/>
            <person name="Saif S."/>
            <person name="Shea T."/>
            <person name="Shenoy N."/>
            <person name="Sisk P."/>
            <person name="Stolte C."/>
            <person name="Sykes S."/>
            <person name="Walk T."/>
            <person name="White J."/>
            <person name="Yandava C."/>
            <person name="Haas B."/>
            <person name="Nusbaum C."/>
            <person name="Birren B."/>
        </authorList>
    </citation>
    <scope>NUCLEOTIDE SEQUENCE [LARGE SCALE GENOMIC DNA]</scope>
    <source>
        <strain evidence="5">ATCC 64411 / 73-15</strain>
    </source>
</reference>
<dbReference type="Proteomes" id="UP000011715">
    <property type="component" value="Unassembled WGS sequence"/>
</dbReference>
<reference evidence="4" key="4">
    <citation type="journal article" date="2015" name="G3 (Bethesda)">
        <title>Genome sequences of three phytopathogenic species of the Magnaporthaceae family of fungi.</title>
        <authorList>
            <person name="Okagaki L.H."/>
            <person name="Nunes C.C."/>
            <person name="Sailsbery J."/>
            <person name="Clay B."/>
            <person name="Brown D."/>
            <person name="John T."/>
            <person name="Oh Y."/>
            <person name="Young N."/>
            <person name="Fitzgerald M."/>
            <person name="Haas B.J."/>
            <person name="Zeng Q."/>
            <person name="Young S."/>
            <person name="Adiconis X."/>
            <person name="Fan L."/>
            <person name="Levin J.Z."/>
            <person name="Mitchell T.K."/>
            <person name="Okubara P.A."/>
            <person name="Farman M.L."/>
            <person name="Kohn L.M."/>
            <person name="Birren B."/>
            <person name="Ma L.-J."/>
            <person name="Dean R.A."/>
        </authorList>
    </citation>
    <scope>NUCLEOTIDE SEQUENCE</scope>
    <source>
        <strain evidence="4">ATCC 64411 / 73-15</strain>
    </source>
</reference>
<feature type="transmembrane region" description="Helical" evidence="2">
    <location>
        <begin position="48"/>
        <end position="68"/>
    </location>
</feature>
<accession>A0A0C4E9S1</accession>
<keyword evidence="2" id="KW-0812">Transmembrane</keyword>
<reference evidence="4" key="5">
    <citation type="submission" date="2015-06" db="UniProtKB">
        <authorList>
            <consortium name="EnsemblFungi"/>
        </authorList>
    </citation>
    <scope>IDENTIFICATION</scope>
    <source>
        <strain evidence="4">ATCC 64411</strain>
    </source>
</reference>
<feature type="region of interest" description="Disordered" evidence="1">
    <location>
        <begin position="339"/>
        <end position="393"/>
    </location>
</feature>
<dbReference type="OMA" id="TITYHFH"/>
<feature type="transmembrane region" description="Helical" evidence="2">
    <location>
        <begin position="113"/>
        <end position="133"/>
    </location>
</feature>
<dbReference type="EMBL" id="GL876976">
    <property type="protein sequence ID" value="KLU90843.1"/>
    <property type="molecule type" value="Genomic_DNA"/>
</dbReference>
<evidence type="ECO:0000256" key="2">
    <source>
        <dbReference type="SAM" id="Phobius"/>
    </source>
</evidence>
<dbReference type="AlphaFoldDB" id="A0A0C4E9S1"/>
<feature type="transmembrane region" description="Helical" evidence="2">
    <location>
        <begin position="80"/>
        <end position="101"/>
    </location>
</feature>
<gene>
    <name evidence="3" type="ORF">MAPG_09368</name>
</gene>
<keyword evidence="2" id="KW-1133">Transmembrane helix</keyword>
<keyword evidence="5" id="KW-1185">Reference proteome</keyword>
<dbReference type="EMBL" id="ADBL01002393">
    <property type="status" value="NOT_ANNOTATED_CDS"/>
    <property type="molecule type" value="Genomic_DNA"/>
</dbReference>
<evidence type="ECO:0000313" key="4">
    <source>
        <dbReference type="EnsemblFungi" id="MAPG_09368T0"/>
    </source>
</evidence>
<reference evidence="3" key="3">
    <citation type="submission" date="2011-03" db="EMBL/GenBank/DDBJ databases">
        <title>Annotation of Magnaporthe poae ATCC 64411.</title>
        <authorList>
            <person name="Ma L.-J."/>
            <person name="Dead R."/>
            <person name="Young S.K."/>
            <person name="Zeng Q."/>
            <person name="Gargeya S."/>
            <person name="Fitzgerald M."/>
            <person name="Haas B."/>
            <person name="Abouelleil A."/>
            <person name="Alvarado L."/>
            <person name="Arachchi H.M."/>
            <person name="Berlin A."/>
            <person name="Brown A."/>
            <person name="Chapman S.B."/>
            <person name="Chen Z."/>
            <person name="Dunbar C."/>
            <person name="Freedman E."/>
            <person name="Gearin G."/>
            <person name="Gellesch M."/>
            <person name="Goldberg J."/>
            <person name="Griggs A."/>
            <person name="Gujja S."/>
            <person name="Heiman D."/>
            <person name="Howarth C."/>
            <person name="Larson L."/>
            <person name="Lui A."/>
            <person name="MacDonald P.J.P."/>
            <person name="Mehta T."/>
            <person name="Montmayeur A."/>
            <person name="Murphy C."/>
            <person name="Neiman D."/>
            <person name="Pearson M."/>
            <person name="Priest M."/>
            <person name="Roberts A."/>
            <person name="Saif S."/>
            <person name="Shea T."/>
            <person name="Shenoy N."/>
            <person name="Sisk P."/>
            <person name="Stolte C."/>
            <person name="Sykes S."/>
            <person name="Yandava C."/>
            <person name="Wortman J."/>
            <person name="Nusbaum C."/>
            <person name="Birren B."/>
        </authorList>
    </citation>
    <scope>NUCLEOTIDE SEQUENCE</scope>
    <source>
        <strain evidence="3">ATCC 64411</strain>
    </source>
</reference>